<protein>
    <submittedName>
        <fullName evidence="1">YbaB/EbfC family nucleoid-associated protein</fullName>
    </submittedName>
</protein>
<organism evidence="1 2">
    <name type="scientific">Sphaerisporangium aureirubrum</name>
    <dbReference type="NCBI Taxonomy" id="1544736"/>
    <lineage>
        <taxon>Bacteria</taxon>
        <taxon>Bacillati</taxon>
        <taxon>Actinomycetota</taxon>
        <taxon>Actinomycetes</taxon>
        <taxon>Streptosporangiales</taxon>
        <taxon>Streptosporangiaceae</taxon>
        <taxon>Sphaerisporangium</taxon>
    </lineage>
</organism>
<dbReference type="EMBL" id="JBHSRF010000119">
    <property type="protein sequence ID" value="MFC6087175.1"/>
    <property type="molecule type" value="Genomic_DNA"/>
</dbReference>
<comment type="caution">
    <text evidence="1">The sequence shown here is derived from an EMBL/GenBank/DDBJ whole genome shotgun (WGS) entry which is preliminary data.</text>
</comment>
<dbReference type="Proteomes" id="UP001596137">
    <property type="component" value="Unassembled WGS sequence"/>
</dbReference>
<proteinExistence type="predicted"/>
<dbReference type="InterPro" id="IPR004401">
    <property type="entry name" value="YbaB/EbfC"/>
</dbReference>
<evidence type="ECO:0000313" key="2">
    <source>
        <dbReference type="Proteomes" id="UP001596137"/>
    </source>
</evidence>
<dbReference type="Pfam" id="PF02575">
    <property type="entry name" value="YbaB_DNA_bd"/>
    <property type="match status" value="1"/>
</dbReference>
<name>A0ABW1NV24_9ACTN</name>
<sequence length="146" mass="16370">MDFGDFANIDVEKLLRGTQEQFARLEELQRRTGTLTGSASDGNRLVTAEYTQAGLYDLRLDPRAMRLPSGELAELIKQVIAAAAEDLREKAVALMTEVFGDQDNPMKLLEDPQAALAKVKEAEAVYDRTFDEVMAHLDTIRRRLDL</sequence>
<evidence type="ECO:0000313" key="1">
    <source>
        <dbReference type="EMBL" id="MFC6087175.1"/>
    </source>
</evidence>
<accession>A0ABW1NV24</accession>
<keyword evidence="2" id="KW-1185">Reference proteome</keyword>
<dbReference type="RefSeq" id="WP_380763183.1">
    <property type="nucleotide sequence ID" value="NZ_JBHSRF010000119.1"/>
</dbReference>
<reference evidence="2" key="1">
    <citation type="journal article" date="2019" name="Int. J. Syst. Evol. Microbiol.">
        <title>The Global Catalogue of Microorganisms (GCM) 10K type strain sequencing project: providing services to taxonomists for standard genome sequencing and annotation.</title>
        <authorList>
            <consortium name="The Broad Institute Genomics Platform"/>
            <consortium name="The Broad Institute Genome Sequencing Center for Infectious Disease"/>
            <person name="Wu L."/>
            <person name="Ma J."/>
        </authorList>
    </citation>
    <scope>NUCLEOTIDE SEQUENCE [LARGE SCALE GENOMIC DNA]</scope>
    <source>
        <strain evidence="2">JCM 30346</strain>
    </source>
</reference>
<dbReference type="InterPro" id="IPR036894">
    <property type="entry name" value="YbaB-like_sf"/>
</dbReference>
<dbReference type="Gene3D" id="3.30.1310.10">
    <property type="entry name" value="Nucleoid-associated protein YbaB-like domain"/>
    <property type="match status" value="1"/>
</dbReference>
<gene>
    <name evidence="1" type="ORF">ACFP1K_38835</name>
</gene>